<gene>
    <name evidence="8" type="ORF">NUH22_11490</name>
</gene>
<dbReference type="Pfam" id="PF07690">
    <property type="entry name" value="MFS_1"/>
    <property type="match status" value="1"/>
</dbReference>
<evidence type="ECO:0000256" key="3">
    <source>
        <dbReference type="ARBA" id="ARBA00022989"/>
    </source>
</evidence>
<feature type="transmembrane region" description="Helical" evidence="6">
    <location>
        <begin position="385"/>
        <end position="409"/>
    </location>
</feature>
<dbReference type="PROSITE" id="PS50850">
    <property type="entry name" value="MFS"/>
    <property type="match status" value="1"/>
</dbReference>
<evidence type="ECO:0000256" key="5">
    <source>
        <dbReference type="SAM" id="MobiDB-lite"/>
    </source>
</evidence>
<evidence type="ECO:0000256" key="4">
    <source>
        <dbReference type="ARBA" id="ARBA00023136"/>
    </source>
</evidence>
<feature type="transmembrane region" description="Helical" evidence="6">
    <location>
        <begin position="514"/>
        <end position="535"/>
    </location>
</feature>
<feature type="transmembrane region" description="Helical" evidence="6">
    <location>
        <begin position="361"/>
        <end position="379"/>
    </location>
</feature>
<evidence type="ECO:0000313" key="8">
    <source>
        <dbReference type="EMBL" id="UUX57935.1"/>
    </source>
</evidence>
<dbReference type="PRINTS" id="PR01035">
    <property type="entry name" value="TCRTETA"/>
</dbReference>
<dbReference type="EMBL" id="CP102487">
    <property type="protein sequence ID" value="UUX57935.1"/>
    <property type="molecule type" value="Genomic_DNA"/>
</dbReference>
<dbReference type="InterPro" id="IPR036259">
    <property type="entry name" value="MFS_trans_sf"/>
</dbReference>
<dbReference type="InterPro" id="IPR011701">
    <property type="entry name" value="MFS"/>
</dbReference>
<evidence type="ECO:0000259" key="7">
    <source>
        <dbReference type="PROSITE" id="PS50850"/>
    </source>
</evidence>
<keyword evidence="4 6" id="KW-0472">Membrane</keyword>
<feature type="transmembrane region" description="Helical" evidence="6">
    <location>
        <begin position="62"/>
        <end position="81"/>
    </location>
</feature>
<feature type="compositionally biased region" description="Polar residues" evidence="5">
    <location>
        <begin position="611"/>
        <end position="633"/>
    </location>
</feature>
<sequence length="764" mass="80962">MSTSAPPLETEAKPAAAMKPAQVMLSISGLMAAMFTVLVSSTVIATPMPLIVADLHGTNTQYTWVLVAAFLSMTVTTPIWGKLSDIFNRKAMLQIALVIFVAGTVAAGFSSQIGGDTHEGAMSWLIGWRLVQSVGTGGLMALVQVVIADIISPRERGKYMGIMGAVMAVGQIGGPLLGGVIADNWGWEWCFFVCVPFAVGALILIQATLRIKHVKGTTKIDFLGSALIIAGISLLLIWISLGGKTPDSGGFAWNSSQSITMAAAAGVLIIATVLWELHVKEPIIPIRLFAQRTFALASIASVAVGVTMFGTSVFLSQYLQLARGFTPTHAGLQTLPMVLGSMFGAIIVGQLISRTGRWKKYVVGGGVVLSVGLYLMSRIDYDTPLWFVDLGMFLLGLGSGVLMQNLVLVTQNSLPPRMIGAGSGAIAFFRSLGGTIGVSVLGSVLGTQVADKMKDGLAKAVEEINKAAGVPQLLVDNPDCADSLKSLGSGTVPAVNDLCEPVRAVVESSYGQSIAFLFLLVVPLAIVTLICAIFLPNKPLSKKSASEQIEEELGGELSALEPAERGGRGYEELVATGAITLPSEDELSEARRQVRQARRMDERDLAEQVMRTRSAQPGTGASTDARQPGTEPTISQPLEAAEIDAHHESARVEFMVEELQTTLEKARAAHAQIEEQVGDVVQALKSYDQRLNVLGERVDDTERVQRELQLQARAERRAVSRMQGRHAAGAGNTEPEAADEPVAPSPAVEEASGGATGPNRSEQS</sequence>
<dbReference type="GO" id="GO:0022857">
    <property type="term" value="F:transmembrane transporter activity"/>
    <property type="evidence" value="ECO:0007669"/>
    <property type="project" value="InterPro"/>
</dbReference>
<feature type="transmembrane region" description="Helical" evidence="6">
    <location>
        <begin position="93"/>
        <end position="114"/>
    </location>
</feature>
<evidence type="ECO:0000313" key="9">
    <source>
        <dbReference type="Proteomes" id="UP001060018"/>
    </source>
</evidence>
<keyword evidence="2 6" id="KW-0812">Transmembrane</keyword>
<evidence type="ECO:0000256" key="2">
    <source>
        <dbReference type="ARBA" id="ARBA00022692"/>
    </source>
</evidence>
<feature type="transmembrane region" description="Helical" evidence="6">
    <location>
        <begin position="421"/>
        <end position="445"/>
    </location>
</feature>
<dbReference type="PANTHER" id="PTHR23501:SF197">
    <property type="entry name" value="COMD"/>
    <property type="match status" value="1"/>
</dbReference>
<dbReference type="Proteomes" id="UP001060018">
    <property type="component" value="Chromosome"/>
</dbReference>
<feature type="domain" description="Major facilitator superfamily (MFS) profile" evidence="7">
    <location>
        <begin position="21"/>
        <end position="540"/>
    </location>
</feature>
<feature type="compositionally biased region" description="Basic and acidic residues" evidence="5">
    <location>
        <begin position="588"/>
        <end position="606"/>
    </location>
</feature>
<dbReference type="AlphaFoldDB" id="A0AA94XVI1"/>
<feature type="region of interest" description="Disordered" evidence="5">
    <location>
        <begin position="584"/>
        <end position="633"/>
    </location>
</feature>
<dbReference type="CDD" id="cd17502">
    <property type="entry name" value="MFS_Azr1_MDR_like"/>
    <property type="match status" value="1"/>
</dbReference>
<evidence type="ECO:0000256" key="6">
    <source>
        <dbReference type="SAM" id="Phobius"/>
    </source>
</evidence>
<protein>
    <submittedName>
        <fullName evidence="8">MFS transporter</fullName>
    </submittedName>
</protein>
<dbReference type="InterPro" id="IPR020846">
    <property type="entry name" value="MFS_dom"/>
</dbReference>
<feature type="transmembrane region" description="Helical" evidence="6">
    <location>
        <begin position="289"/>
        <end position="310"/>
    </location>
</feature>
<feature type="transmembrane region" description="Helical" evidence="6">
    <location>
        <begin position="330"/>
        <end position="349"/>
    </location>
</feature>
<reference evidence="8" key="1">
    <citation type="journal article" date="2022" name="Pest Manag. Sci.">
        <title>Glutamicibacter halophytocola-mediated host fitness of potato tuber moth on Solanaceae crops.</title>
        <authorList>
            <person name="Wang W."/>
            <person name="Xiao G."/>
            <person name="Du G."/>
            <person name="Chang L."/>
            <person name="Yang Y."/>
            <person name="Ye J."/>
            <person name="Chen B."/>
        </authorList>
    </citation>
    <scope>NUCLEOTIDE SEQUENCE</scope>
    <source>
        <strain evidence="8">S2</strain>
    </source>
</reference>
<feature type="transmembrane region" description="Helical" evidence="6">
    <location>
        <begin position="220"/>
        <end position="239"/>
    </location>
</feature>
<dbReference type="GO" id="GO:0005886">
    <property type="term" value="C:plasma membrane"/>
    <property type="evidence" value="ECO:0007669"/>
    <property type="project" value="UniProtKB-SubCell"/>
</dbReference>
<evidence type="ECO:0000256" key="1">
    <source>
        <dbReference type="ARBA" id="ARBA00004651"/>
    </source>
</evidence>
<accession>A0AA94XVI1</accession>
<feature type="transmembrane region" description="Helical" evidence="6">
    <location>
        <begin position="159"/>
        <end position="180"/>
    </location>
</feature>
<dbReference type="Gene3D" id="1.20.1720.10">
    <property type="entry name" value="Multidrug resistance protein D"/>
    <property type="match status" value="1"/>
</dbReference>
<feature type="transmembrane region" description="Helical" evidence="6">
    <location>
        <begin position="186"/>
        <end position="208"/>
    </location>
</feature>
<feature type="transmembrane region" description="Helical" evidence="6">
    <location>
        <begin position="126"/>
        <end position="147"/>
    </location>
</feature>
<feature type="region of interest" description="Disordered" evidence="5">
    <location>
        <begin position="715"/>
        <end position="764"/>
    </location>
</feature>
<dbReference type="InterPro" id="IPR001958">
    <property type="entry name" value="Tet-R_TetA/multi-R_MdtG-like"/>
</dbReference>
<dbReference type="RefSeq" id="WP_244652590.1">
    <property type="nucleotide sequence ID" value="NZ_CP042260.1"/>
</dbReference>
<dbReference type="SUPFAM" id="SSF103473">
    <property type="entry name" value="MFS general substrate transporter"/>
    <property type="match status" value="1"/>
</dbReference>
<feature type="transmembrane region" description="Helical" evidence="6">
    <location>
        <begin position="23"/>
        <end position="50"/>
    </location>
</feature>
<keyword evidence="3 6" id="KW-1133">Transmembrane helix</keyword>
<name>A0AA94XVI1_9MICC</name>
<dbReference type="PANTHER" id="PTHR23501">
    <property type="entry name" value="MAJOR FACILITATOR SUPERFAMILY"/>
    <property type="match status" value="1"/>
</dbReference>
<dbReference type="Gene3D" id="1.20.1250.20">
    <property type="entry name" value="MFS general substrate transporter like domains"/>
    <property type="match status" value="1"/>
</dbReference>
<organism evidence="8 9">
    <name type="scientific">Glutamicibacter halophytocola</name>
    <dbReference type="NCBI Taxonomy" id="1933880"/>
    <lineage>
        <taxon>Bacteria</taxon>
        <taxon>Bacillati</taxon>
        <taxon>Actinomycetota</taxon>
        <taxon>Actinomycetes</taxon>
        <taxon>Micrococcales</taxon>
        <taxon>Micrococcaceae</taxon>
        <taxon>Glutamicibacter</taxon>
    </lineage>
</organism>
<comment type="subcellular location">
    <subcellularLocation>
        <location evidence="1">Cell membrane</location>
        <topology evidence="1">Multi-pass membrane protein</topology>
    </subcellularLocation>
</comment>
<proteinExistence type="predicted"/>
<feature type="transmembrane region" description="Helical" evidence="6">
    <location>
        <begin position="259"/>
        <end position="277"/>
    </location>
</feature>